<proteinExistence type="predicted"/>
<keyword evidence="2" id="KW-0472">Membrane</keyword>
<evidence type="ECO:0000313" key="4">
    <source>
        <dbReference type="EMBL" id="OHG61656.1"/>
    </source>
</evidence>
<name>A0A1S0Z934_SALET</name>
<accession>A0A1S0Z934</accession>
<feature type="compositionally biased region" description="Polar residues" evidence="1">
    <location>
        <begin position="92"/>
        <end position="108"/>
    </location>
</feature>
<feature type="domain" description="DUF7601" evidence="3">
    <location>
        <begin position="262"/>
        <end position="374"/>
    </location>
</feature>
<sequence>MIIYEKRNLKTKGIIMKKRFLKKLVTASIAAVTALSVFRGVPTFADDNDVATAKATGETSAKVAINKTLNIAEGITTPKATFRFTFTPQPGTSSNDAPYQMASNSESNKGFIPDRTVTYSEADRLASGQSSIKKDTGDIFAGVSYDHAGEYVYLVKETDKTYTPIKDKNDQDIDAVKYDTRTYKMHVIVKNKENSGTFISSVYFREENKPGAAKVAPSSNSNIFKYDLFENTYTKNGGKIDPTDPKHPNEPTKDITDNAKKSLTILKKVDGGTADRTKDFQFEITVKLPKTNETAVSPVTQITVHYGDKTENVDVATDKVTFTKTFTLKHGQEFAIANLPAGSRYTVKETGSKGYTATSKYTENGESKTKSDGTQAQDYTVENVLVGEKLNDNTFTNKFQDVTPTGLLIDNLPFILMIGLGLAGFVVLSKKRRQA</sequence>
<feature type="compositionally biased region" description="Basic and acidic residues" evidence="1">
    <location>
        <begin position="241"/>
        <end position="256"/>
    </location>
</feature>
<keyword evidence="2" id="KW-0812">Transmembrane</keyword>
<protein>
    <submittedName>
        <fullName evidence="4">Phosphate-transport permease PitB</fullName>
    </submittedName>
</protein>
<feature type="region of interest" description="Disordered" evidence="1">
    <location>
        <begin position="92"/>
        <end position="112"/>
    </location>
</feature>
<dbReference type="InterPro" id="IPR055382">
    <property type="entry name" value="DUF7601"/>
</dbReference>
<feature type="transmembrane region" description="Helical" evidence="2">
    <location>
        <begin position="412"/>
        <end position="429"/>
    </location>
</feature>
<organism evidence="4">
    <name type="scientific">Salmonella enterica subsp. enterica serovar Saintpaul</name>
    <dbReference type="NCBI Taxonomy" id="90105"/>
    <lineage>
        <taxon>Bacteria</taxon>
        <taxon>Pseudomonadati</taxon>
        <taxon>Pseudomonadota</taxon>
        <taxon>Gammaproteobacteria</taxon>
        <taxon>Enterobacterales</taxon>
        <taxon>Enterobacteriaceae</taxon>
        <taxon>Salmonella</taxon>
    </lineage>
</organism>
<comment type="caution">
    <text evidence="4">The sequence shown here is derived from an EMBL/GenBank/DDBJ whole genome shotgun (WGS) entry which is preliminary data.</text>
</comment>
<keyword evidence="2" id="KW-1133">Transmembrane helix</keyword>
<dbReference type="Gene3D" id="2.60.40.1140">
    <property type="entry name" value="Collagen-binding surface protein Cna, B-type domain"/>
    <property type="match status" value="1"/>
</dbReference>
<dbReference type="InterPro" id="IPR038174">
    <property type="entry name" value="Strep_pil_link_sf"/>
</dbReference>
<evidence type="ECO:0000259" key="3">
    <source>
        <dbReference type="Pfam" id="PF24547"/>
    </source>
</evidence>
<evidence type="ECO:0000256" key="2">
    <source>
        <dbReference type="SAM" id="Phobius"/>
    </source>
</evidence>
<feature type="region of interest" description="Disordered" evidence="1">
    <location>
        <begin position="236"/>
        <end position="256"/>
    </location>
</feature>
<dbReference type="Pfam" id="PF24547">
    <property type="entry name" value="DUF7601"/>
    <property type="match status" value="1"/>
</dbReference>
<reference evidence="4" key="1">
    <citation type="submission" date="2016-09" db="EMBL/GenBank/DDBJ databases">
        <title>Whole genome sequencing of Salmonella enterica.</title>
        <authorList>
            <person name="Bell R."/>
        </authorList>
    </citation>
    <scope>NUCLEOTIDE SEQUENCE [LARGE SCALE GENOMIC DNA]</scope>
    <source>
        <strain evidence="4">CFSAN044978</strain>
    </source>
</reference>
<evidence type="ECO:0000256" key="1">
    <source>
        <dbReference type="SAM" id="MobiDB-lite"/>
    </source>
</evidence>
<dbReference type="AlphaFoldDB" id="A0A1S0Z934"/>
<dbReference type="EMBL" id="MLZC01000017">
    <property type="protein sequence ID" value="OHG61656.1"/>
    <property type="molecule type" value="Genomic_DNA"/>
</dbReference>
<gene>
    <name evidence="4" type="ORF">A7T00_25875</name>
</gene>
<dbReference type="Gene3D" id="2.60.40.3050">
    <property type="match status" value="1"/>
</dbReference>